<evidence type="ECO:0000256" key="6">
    <source>
        <dbReference type="ARBA" id="ARBA00033271"/>
    </source>
</evidence>
<keyword evidence="5" id="KW-0456">Lyase</keyword>
<evidence type="ECO:0000313" key="8">
    <source>
        <dbReference type="EMBL" id="GEN58988.1"/>
    </source>
</evidence>
<dbReference type="PANTHER" id="PTHR39289">
    <property type="match status" value="1"/>
</dbReference>
<dbReference type="PANTHER" id="PTHR39289:SF1">
    <property type="entry name" value="L-ECTOINE SYNTHASE"/>
    <property type="match status" value="1"/>
</dbReference>
<keyword evidence="9" id="KW-1185">Reference proteome</keyword>
<comment type="catalytic activity">
    <reaction evidence="7">
        <text>(2S)-4-acetamido-2-aminobutanoate = L-ectoine + H2O</text>
        <dbReference type="Rhea" id="RHEA:17281"/>
        <dbReference type="ChEBI" id="CHEBI:15377"/>
        <dbReference type="ChEBI" id="CHEBI:58515"/>
        <dbReference type="ChEBI" id="CHEBI:58929"/>
        <dbReference type="EC" id="4.2.1.108"/>
    </reaction>
</comment>
<evidence type="ECO:0000256" key="7">
    <source>
        <dbReference type="ARBA" id="ARBA00048714"/>
    </source>
</evidence>
<dbReference type="UniPathway" id="UPA00067">
    <property type="reaction ID" value="UER00123"/>
</dbReference>
<dbReference type="InterPro" id="IPR010462">
    <property type="entry name" value="Ectoine_synth"/>
</dbReference>
<reference evidence="8 9" key="1">
    <citation type="submission" date="2019-07" db="EMBL/GenBank/DDBJ databases">
        <title>Whole genome shotgun sequence of Acetobacter nitrogenifigens NBRC 105050.</title>
        <authorList>
            <person name="Hosoyama A."/>
            <person name="Uohara A."/>
            <person name="Ohji S."/>
            <person name="Ichikawa N."/>
        </authorList>
    </citation>
    <scope>NUCLEOTIDE SEQUENCE [LARGE SCALE GENOMIC DNA]</scope>
    <source>
        <strain evidence="8 9">NBRC 105050</strain>
    </source>
</reference>
<dbReference type="RefSeq" id="WP_026397047.1">
    <property type="nucleotide sequence ID" value="NZ_AUBI01000002.1"/>
</dbReference>
<evidence type="ECO:0000256" key="5">
    <source>
        <dbReference type="ARBA" id="ARBA00023239"/>
    </source>
</evidence>
<dbReference type="InterPro" id="IPR011051">
    <property type="entry name" value="RmlC_Cupin_sf"/>
</dbReference>
<accession>A0A511X7S1</accession>
<evidence type="ECO:0000256" key="2">
    <source>
        <dbReference type="ARBA" id="ARBA00009637"/>
    </source>
</evidence>
<organism evidence="8 9">
    <name type="scientific">Acetobacter nitrogenifigens DSM 23921 = NBRC 105050</name>
    <dbReference type="NCBI Taxonomy" id="1120919"/>
    <lineage>
        <taxon>Bacteria</taxon>
        <taxon>Pseudomonadati</taxon>
        <taxon>Pseudomonadota</taxon>
        <taxon>Alphaproteobacteria</taxon>
        <taxon>Acetobacterales</taxon>
        <taxon>Acetobacteraceae</taxon>
        <taxon>Acetobacter</taxon>
    </lineage>
</organism>
<dbReference type="AlphaFoldDB" id="A0A511X7S1"/>
<comment type="caution">
    <text evidence="8">The sequence shown here is derived from an EMBL/GenBank/DDBJ whole genome shotgun (WGS) entry which is preliminary data.</text>
</comment>
<evidence type="ECO:0000256" key="3">
    <source>
        <dbReference type="ARBA" id="ARBA00013192"/>
    </source>
</evidence>
<dbReference type="STRING" id="1120919.GCA_000429165_00894"/>
<dbReference type="Proteomes" id="UP000321635">
    <property type="component" value="Unassembled WGS sequence"/>
</dbReference>
<comment type="similarity">
    <text evidence="2">Belongs to the ectoine synthase family.</text>
</comment>
<proteinExistence type="inferred from homology"/>
<dbReference type="Gene3D" id="2.60.120.10">
    <property type="entry name" value="Jelly Rolls"/>
    <property type="match status" value="1"/>
</dbReference>
<dbReference type="InterPro" id="IPR014710">
    <property type="entry name" value="RmlC-like_jellyroll"/>
</dbReference>
<dbReference type="OrthoDB" id="9801830at2"/>
<gene>
    <name evidence="8" type="primary">ectC</name>
    <name evidence="8" type="ORF">ANI02nite_08720</name>
</gene>
<evidence type="ECO:0000256" key="1">
    <source>
        <dbReference type="ARBA" id="ARBA00005181"/>
    </source>
</evidence>
<evidence type="ECO:0000256" key="4">
    <source>
        <dbReference type="ARBA" id="ARBA00019707"/>
    </source>
</evidence>
<dbReference type="NCBIfam" id="NF009806">
    <property type="entry name" value="PRK13290.1"/>
    <property type="match status" value="1"/>
</dbReference>
<dbReference type="CDD" id="cd06978">
    <property type="entry name" value="cupin_EctC"/>
    <property type="match status" value="1"/>
</dbReference>
<dbReference type="GO" id="GO:0019491">
    <property type="term" value="P:ectoine biosynthetic process"/>
    <property type="evidence" value="ECO:0007669"/>
    <property type="project" value="UniProtKB-UniPathway"/>
</dbReference>
<evidence type="ECO:0000313" key="9">
    <source>
        <dbReference type="Proteomes" id="UP000321635"/>
    </source>
</evidence>
<sequence length="134" mass="14748">MIVRTAQDMRNTPGRYGHGHGWESARLLLASDKMGFSLHETVVQEGHELTLEYRHHLEANYCLEGCGEVVNLANGEVHPIGPGVLYALDRNDRHILRATLGSLRLVCIFSPALAGTEKHVDGGYEPTIADESSE</sequence>
<protein>
    <recommendedName>
        <fullName evidence="4">L-ectoine synthase</fullName>
        <ecNumber evidence="3">4.2.1.108</ecNumber>
    </recommendedName>
    <alternativeName>
        <fullName evidence="6">N-acetyldiaminobutyrate dehydratase</fullName>
    </alternativeName>
</protein>
<dbReference type="SUPFAM" id="SSF51182">
    <property type="entry name" value="RmlC-like cupins"/>
    <property type="match status" value="1"/>
</dbReference>
<dbReference type="Pfam" id="PF06339">
    <property type="entry name" value="Ectoine_synth"/>
    <property type="match status" value="1"/>
</dbReference>
<dbReference type="GO" id="GO:0033990">
    <property type="term" value="F:ectoine synthase activity"/>
    <property type="evidence" value="ECO:0007669"/>
    <property type="project" value="UniProtKB-EC"/>
</dbReference>
<name>A0A511X7S1_9PROT</name>
<dbReference type="EMBL" id="BJYF01000003">
    <property type="protein sequence ID" value="GEN58988.1"/>
    <property type="molecule type" value="Genomic_DNA"/>
</dbReference>
<dbReference type="EC" id="4.2.1.108" evidence="3"/>
<comment type="pathway">
    <text evidence="1">Amine and polyamine biosynthesis; ectoine biosynthesis; L-ectoine from L-aspartate 4-semialdehyde: step 3/3.</text>
</comment>